<dbReference type="Gramene" id="RZC49437">
    <property type="protein sequence ID" value="RZC49437"/>
    <property type="gene ID" value="C5167_017854"/>
</dbReference>
<dbReference type="Proteomes" id="UP000316621">
    <property type="component" value="Chromosome 2"/>
</dbReference>
<proteinExistence type="predicted"/>
<evidence type="ECO:0000313" key="3">
    <source>
        <dbReference type="Proteomes" id="UP000316621"/>
    </source>
</evidence>
<evidence type="ECO:0000256" key="1">
    <source>
        <dbReference type="SAM" id="MobiDB-lite"/>
    </source>
</evidence>
<protein>
    <submittedName>
        <fullName evidence="2">Uncharacterized protein</fullName>
    </submittedName>
</protein>
<organism evidence="2 3">
    <name type="scientific">Papaver somniferum</name>
    <name type="common">Opium poppy</name>
    <dbReference type="NCBI Taxonomy" id="3469"/>
    <lineage>
        <taxon>Eukaryota</taxon>
        <taxon>Viridiplantae</taxon>
        <taxon>Streptophyta</taxon>
        <taxon>Embryophyta</taxon>
        <taxon>Tracheophyta</taxon>
        <taxon>Spermatophyta</taxon>
        <taxon>Magnoliopsida</taxon>
        <taxon>Ranunculales</taxon>
        <taxon>Papaveraceae</taxon>
        <taxon>Papaveroideae</taxon>
        <taxon>Papaver</taxon>
    </lineage>
</organism>
<name>A0A4Y7IL47_PAPSO</name>
<feature type="compositionally biased region" description="Basic residues" evidence="1">
    <location>
        <begin position="68"/>
        <end position="82"/>
    </location>
</feature>
<keyword evidence="3" id="KW-1185">Reference proteome</keyword>
<dbReference type="EMBL" id="CM010716">
    <property type="protein sequence ID" value="RZC49437.1"/>
    <property type="molecule type" value="Genomic_DNA"/>
</dbReference>
<sequence length="82" mass="9652">MMIDGSHISADPTKSPAQIFRSSFPFLKLREKPEELIQLRKHSPDEKFKSLKSVSVRAREYEKEKKTSRGMKTIKHHRKRTT</sequence>
<accession>A0A4Y7IL47</accession>
<dbReference type="AlphaFoldDB" id="A0A4Y7IL47"/>
<gene>
    <name evidence="2" type="ORF">C5167_017854</name>
</gene>
<reference evidence="2 3" key="1">
    <citation type="journal article" date="2018" name="Science">
        <title>The opium poppy genome and morphinan production.</title>
        <authorList>
            <person name="Guo L."/>
            <person name="Winzer T."/>
            <person name="Yang X."/>
            <person name="Li Y."/>
            <person name="Ning Z."/>
            <person name="He Z."/>
            <person name="Teodor R."/>
            <person name="Lu Y."/>
            <person name="Bowser T.A."/>
            <person name="Graham I.A."/>
            <person name="Ye K."/>
        </authorList>
    </citation>
    <scope>NUCLEOTIDE SEQUENCE [LARGE SCALE GENOMIC DNA]</scope>
    <source>
        <strain evidence="3">cv. HN1</strain>
        <tissue evidence="2">Leaves</tissue>
    </source>
</reference>
<evidence type="ECO:0000313" key="2">
    <source>
        <dbReference type="EMBL" id="RZC49437.1"/>
    </source>
</evidence>
<feature type="region of interest" description="Disordered" evidence="1">
    <location>
        <begin position="59"/>
        <end position="82"/>
    </location>
</feature>